<dbReference type="EMBL" id="DWUY01000025">
    <property type="protein sequence ID" value="HJD27623.1"/>
    <property type="molecule type" value="Genomic_DNA"/>
</dbReference>
<dbReference type="AlphaFoldDB" id="A0A9D2QQ82"/>
<evidence type="ECO:0000313" key="1">
    <source>
        <dbReference type="EMBL" id="HJD27623.1"/>
    </source>
</evidence>
<reference evidence="1" key="2">
    <citation type="submission" date="2021-04" db="EMBL/GenBank/DDBJ databases">
        <authorList>
            <person name="Gilroy R."/>
        </authorList>
    </citation>
    <scope>NUCLEOTIDE SEQUENCE</scope>
    <source>
        <strain evidence="1">ChiBcec6-4105</strain>
    </source>
</reference>
<gene>
    <name evidence="1" type="ORF">H9914_01285</name>
</gene>
<protein>
    <submittedName>
        <fullName evidence="1">CHAP domain-containing protein</fullName>
    </submittedName>
</protein>
<reference evidence="1" key="1">
    <citation type="journal article" date="2021" name="PeerJ">
        <title>Extensive microbial diversity within the chicken gut microbiome revealed by metagenomics and culture.</title>
        <authorList>
            <person name="Gilroy R."/>
            <person name="Ravi A."/>
            <person name="Getino M."/>
            <person name="Pursley I."/>
            <person name="Horton D.L."/>
            <person name="Alikhan N.F."/>
            <person name="Baker D."/>
            <person name="Gharbi K."/>
            <person name="Hall N."/>
            <person name="Watson M."/>
            <person name="Adriaenssens E.M."/>
            <person name="Foster-Nyarko E."/>
            <person name="Jarju S."/>
            <person name="Secka A."/>
            <person name="Antonio M."/>
            <person name="Oren A."/>
            <person name="Chaudhuri R.R."/>
            <person name="La Ragione R."/>
            <person name="Hildebrand F."/>
            <person name="Pallen M.J."/>
        </authorList>
    </citation>
    <scope>NUCLEOTIDE SEQUENCE</scope>
    <source>
        <strain evidence="1">ChiBcec6-4105</strain>
    </source>
</reference>
<comment type="caution">
    <text evidence="1">The sequence shown here is derived from an EMBL/GenBank/DDBJ whole genome shotgun (WGS) entry which is preliminary data.</text>
</comment>
<sequence length="108" mass="12459">MLARLLNEQIVTIAKTQLGDKNGQKFWSWYAFNCRNPYFFDWEGDGESNHVGIVERYEGGIVYTVEENSDDAVRERCYPILLILALLWDIKLTGATKSQTERNKLLIG</sequence>
<accession>A0A9D2QQ82</accession>
<evidence type="ECO:0000313" key="2">
    <source>
        <dbReference type="Proteomes" id="UP000823892"/>
    </source>
</evidence>
<dbReference type="Proteomes" id="UP000823892">
    <property type="component" value="Unassembled WGS sequence"/>
</dbReference>
<proteinExistence type="predicted"/>
<organism evidence="1 2">
    <name type="scientific">Candidatus Blautia avicola</name>
    <dbReference type="NCBI Taxonomy" id="2838483"/>
    <lineage>
        <taxon>Bacteria</taxon>
        <taxon>Bacillati</taxon>
        <taxon>Bacillota</taxon>
        <taxon>Clostridia</taxon>
        <taxon>Lachnospirales</taxon>
        <taxon>Lachnospiraceae</taxon>
        <taxon>Blautia</taxon>
    </lineage>
</organism>
<name>A0A9D2QQ82_9FIRM</name>